<dbReference type="Proteomes" id="UP000241444">
    <property type="component" value="Unassembled WGS sequence"/>
</dbReference>
<protein>
    <submittedName>
        <fullName evidence="1">Uncharacterized protein</fullName>
    </submittedName>
</protein>
<proteinExistence type="predicted"/>
<name>A0A2P7BQ37_9HYPH</name>
<dbReference type="AlphaFoldDB" id="A0A2P7BQ37"/>
<dbReference type="Gene3D" id="3.30.40.220">
    <property type="match status" value="1"/>
</dbReference>
<sequence length="184" mass="20928">MVLDLSSFQYLETNKTRHGGVRYYFRRSDVGRIRLPDPIVSPDLFKKLHAKCMENPRPIAVRLPHPTRKKKRHNPLYRAIWLAKARAKQKGRSFELTAGGLLEKLEAQEYRCAVTGIEFAVSGSDDYASSPYRPSIDRIDSTKGYTRDNCRVVILALNLALNEWGLETFMTIARKAISGTNCPT</sequence>
<reference evidence="2" key="1">
    <citation type="submission" date="2017-11" db="EMBL/GenBank/DDBJ databases">
        <authorList>
            <person name="Kuznetsova I."/>
            <person name="Sazanova A."/>
            <person name="Chirak E."/>
            <person name="Safronova V."/>
            <person name="Willems A."/>
        </authorList>
    </citation>
    <scope>NUCLEOTIDE SEQUENCE [LARGE SCALE GENOMIC DNA]</scope>
    <source>
        <strain evidence="2">STM 196</strain>
    </source>
</reference>
<evidence type="ECO:0000313" key="1">
    <source>
        <dbReference type="EMBL" id="PSH68552.1"/>
    </source>
</evidence>
<evidence type="ECO:0000313" key="2">
    <source>
        <dbReference type="Proteomes" id="UP000241444"/>
    </source>
</evidence>
<accession>A0A2P7BQ37</accession>
<organism evidence="1 2">
    <name type="scientific">Phyllobacterium brassicacearum</name>
    <dbReference type="NCBI Taxonomy" id="314235"/>
    <lineage>
        <taxon>Bacteria</taxon>
        <taxon>Pseudomonadati</taxon>
        <taxon>Pseudomonadota</taxon>
        <taxon>Alphaproteobacteria</taxon>
        <taxon>Hyphomicrobiales</taxon>
        <taxon>Phyllobacteriaceae</taxon>
        <taxon>Phyllobacterium</taxon>
    </lineage>
</organism>
<dbReference type="RefSeq" id="WP_133624658.1">
    <property type="nucleotide sequence ID" value="NZ_PGGO01000008.1"/>
</dbReference>
<dbReference type="OrthoDB" id="8456435at2"/>
<gene>
    <name evidence="1" type="ORF">CU102_12370</name>
</gene>
<dbReference type="EMBL" id="PGGO01000008">
    <property type="protein sequence ID" value="PSH68552.1"/>
    <property type="molecule type" value="Genomic_DNA"/>
</dbReference>
<comment type="caution">
    <text evidence="1">The sequence shown here is derived from an EMBL/GenBank/DDBJ whole genome shotgun (WGS) entry which is preliminary data.</text>
</comment>
<keyword evidence="2" id="KW-1185">Reference proteome</keyword>